<evidence type="ECO:0000259" key="8">
    <source>
        <dbReference type="Pfam" id="PF17681"/>
    </source>
</evidence>
<proteinExistence type="inferred from homology"/>
<keyword evidence="10" id="KW-1185">Reference proteome</keyword>
<dbReference type="Proteomes" id="UP001217089">
    <property type="component" value="Unassembled WGS sequence"/>
</dbReference>
<evidence type="ECO:0000256" key="1">
    <source>
        <dbReference type="ARBA" id="ARBA00010337"/>
    </source>
</evidence>
<dbReference type="InterPro" id="IPR007259">
    <property type="entry name" value="GCP"/>
</dbReference>
<evidence type="ECO:0000256" key="2">
    <source>
        <dbReference type="ARBA" id="ARBA00022490"/>
    </source>
</evidence>
<keyword evidence="3 5" id="KW-0493">Microtubule</keyword>
<comment type="similarity">
    <text evidence="1 5">Belongs to the TUBGCP family.</text>
</comment>
<feature type="domain" description="Gamma tubulin complex component C-terminal" evidence="7">
    <location>
        <begin position="445"/>
        <end position="569"/>
    </location>
</feature>
<dbReference type="InterPro" id="IPR042241">
    <property type="entry name" value="GCP_C_sf"/>
</dbReference>
<dbReference type="EMBL" id="JARBDR010000337">
    <property type="protein sequence ID" value="KAJ8314612.1"/>
    <property type="molecule type" value="Genomic_DNA"/>
</dbReference>
<comment type="subcellular location">
    <subcellularLocation>
        <location evidence="5">Cytoplasm</location>
        <location evidence="5">Cytoskeleton</location>
        <location evidence="5">Microtubule organizing center</location>
    </subcellularLocation>
</comment>
<dbReference type="Pfam" id="PF17681">
    <property type="entry name" value="GCP_N_terminal"/>
    <property type="match status" value="1"/>
</dbReference>
<organism evidence="9 10">
    <name type="scientific">Tegillarca granosa</name>
    <name type="common">Malaysian cockle</name>
    <name type="synonym">Anadara granosa</name>
    <dbReference type="NCBI Taxonomy" id="220873"/>
    <lineage>
        <taxon>Eukaryota</taxon>
        <taxon>Metazoa</taxon>
        <taxon>Spiralia</taxon>
        <taxon>Lophotrochozoa</taxon>
        <taxon>Mollusca</taxon>
        <taxon>Bivalvia</taxon>
        <taxon>Autobranchia</taxon>
        <taxon>Pteriomorphia</taxon>
        <taxon>Arcoida</taxon>
        <taxon>Arcoidea</taxon>
        <taxon>Arcidae</taxon>
        <taxon>Tegillarca</taxon>
    </lineage>
</organism>
<dbReference type="Pfam" id="PF04130">
    <property type="entry name" value="GCP_C_terminal"/>
    <property type="match status" value="1"/>
</dbReference>
<name>A0ABQ9FDN6_TEGGR</name>
<accession>A0ABQ9FDN6</accession>
<dbReference type="InterPro" id="IPR041470">
    <property type="entry name" value="GCP_N"/>
</dbReference>
<feature type="region of interest" description="Disordered" evidence="6">
    <location>
        <begin position="629"/>
        <end position="651"/>
    </location>
</feature>
<keyword evidence="2 5" id="KW-0963">Cytoplasm</keyword>
<evidence type="ECO:0000256" key="5">
    <source>
        <dbReference type="RuleBase" id="RU363050"/>
    </source>
</evidence>
<keyword evidence="4 5" id="KW-0206">Cytoskeleton</keyword>
<dbReference type="Gene3D" id="1.20.120.1900">
    <property type="entry name" value="Gamma-tubulin complex, C-terminal domain"/>
    <property type="match status" value="2"/>
</dbReference>
<reference evidence="9 10" key="1">
    <citation type="submission" date="2022-12" db="EMBL/GenBank/DDBJ databases">
        <title>Chromosome-level genome of Tegillarca granosa.</title>
        <authorList>
            <person name="Kim J."/>
        </authorList>
    </citation>
    <scope>NUCLEOTIDE SEQUENCE [LARGE SCALE GENOMIC DNA]</scope>
    <source>
        <strain evidence="9">Teg-2019</strain>
        <tissue evidence="9">Adductor muscle</tissue>
    </source>
</reference>
<dbReference type="InterPro" id="IPR040457">
    <property type="entry name" value="GCP_C"/>
</dbReference>
<evidence type="ECO:0000256" key="4">
    <source>
        <dbReference type="ARBA" id="ARBA00023212"/>
    </source>
</evidence>
<gene>
    <name evidence="9" type="ORF">KUTeg_006762</name>
</gene>
<evidence type="ECO:0000313" key="9">
    <source>
        <dbReference type="EMBL" id="KAJ8314612.1"/>
    </source>
</evidence>
<evidence type="ECO:0000256" key="6">
    <source>
        <dbReference type="SAM" id="MobiDB-lite"/>
    </source>
</evidence>
<dbReference type="PANTHER" id="PTHR19302">
    <property type="entry name" value="GAMMA TUBULIN COMPLEX PROTEIN"/>
    <property type="match status" value="1"/>
</dbReference>
<evidence type="ECO:0000313" key="10">
    <source>
        <dbReference type="Proteomes" id="UP001217089"/>
    </source>
</evidence>
<protein>
    <recommendedName>
        <fullName evidence="5">Gamma-tubulin complex component</fullName>
    </recommendedName>
</protein>
<dbReference type="PANTHER" id="PTHR19302:SF13">
    <property type="entry name" value="GAMMA-TUBULIN COMPLEX COMPONENT 2"/>
    <property type="match status" value="1"/>
</dbReference>
<sequence>MIIMSEFKVHHHVSELMNLLGVRSSDTVGAEVYTEMLLKNTTPYITTQVSAHQAKRRIAESTNTPIEFLAKYDELKAKNVRDLDPLVFLLSKLSEDEQTKDYLEKQAKEKADAAGMTLVSHNKITSQLPAPGTKMSAQELAEVKDMLLKEAQSVPATTSSEILRKALREKQLKRNVNIPHQPEWLFKRPSLTLDFIVGVDEPTDQGIEGKYILARALTERYAPKEFMIDQSLEKSAFEYGLVNHALSAAMRTLIKDYMVLVAQLEHQFRTGNLTLQKLWFYIQPTIRTLEILSNISNSINRYIDAKGQELCLYLTQSSCVPYFEILEKWIYKGIISDPYSEFLVEENEKIQKEKLQEDYNDAYWEQHYTICRERIPVFLEQVANKILNTGKYLNVVRLSGRDVKCPSAEEIVYTLKERKYYEQIEKAYNYASKLLLDMLIDEKKLMARIRSIKYYFLLDKGDFIVQFMDMTEEEMKQDIENIMPTRLETLLELALRTSTANVDTYKDDLRVELLPYDLITQLFKILTIETKMEKDYRVDPTDLALSGLEAFSFDYVVKWPVSLVLNRKVSNVDDVLAYHTDFLNNCLKDCMLTNPDLLKIVHKIMVVCVTFSNFIQRLSTSTTVEVEEKPTRESSLQATQSGKDKKETTSKIKTSTKVVSEHVDSLVSSENFERSIGKFDSNFSTQLLELLEKIMNFSSISGEFKLFNILYRFNEFLAVIFHKSETRKCSLCTRNTQIFQIRFCAGEYMTLVNQ</sequence>
<comment type="caution">
    <text evidence="9">The sequence shown here is derived from an EMBL/GenBank/DDBJ whole genome shotgun (WGS) entry which is preliminary data.</text>
</comment>
<feature type="domain" description="Gamma tubulin complex component protein N-terminal" evidence="8">
    <location>
        <begin position="231"/>
        <end position="442"/>
    </location>
</feature>
<evidence type="ECO:0000259" key="7">
    <source>
        <dbReference type="Pfam" id="PF04130"/>
    </source>
</evidence>
<evidence type="ECO:0000256" key="3">
    <source>
        <dbReference type="ARBA" id="ARBA00022701"/>
    </source>
</evidence>